<dbReference type="SUPFAM" id="SSF51905">
    <property type="entry name" value="FAD/NAD(P)-binding domain"/>
    <property type="match status" value="1"/>
</dbReference>
<comment type="similarity">
    <text evidence="3 11">Belongs to the protoporphyrinogen/coproporphyrinogen oxidase family. Protoporphyrinogen oxidase subfamily.</text>
</comment>
<gene>
    <name evidence="13" type="ORF">CDAUBV1_LOCUS10162</name>
</gene>
<accession>A0AAV2THC0</accession>
<comment type="pathway">
    <text evidence="2 11">Porphyrin-containing compound metabolism; protoporphyrin-IX biosynthesis; protoporphyrin-IX from protoporphyrinogen-IX: step 1/1.</text>
</comment>
<protein>
    <recommendedName>
        <fullName evidence="4 11">Protoporphyrinogen oxidase</fullName>
        <ecNumber evidence="4 11">1.3.3.4</ecNumber>
    </recommendedName>
</protein>
<comment type="subcellular location">
    <subcellularLocation>
        <location evidence="11">Mitochondrion inner membrane</location>
    </subcellularLocation>
</comment>
<keyword evidence="6 11" id="KW-0274">FAD</keyword>
<proteinExistence type="inferred from homology"/>
<dbReference type="PANTHER" id="PTHR42923:SF3">
    <property type="entry name" value="PROTOPORPHYRINOGEN OXIDASE"/>
    <property type="match status" value="1"/>
</dbReference>
<evidence type="ECO:0000256" key="6">
    <source>
        <dbReference type="ARBA" id="ARBA00022827"/>
    </source>
</evidence>
<keyword evidence="7 11" id="KW-0560">Oxidoreductase</keyword>
<dbReference type="GO" id="GO:0006782">
    <property type="term" value="P:protoporphyrinogen IX biosynthetic process"/>
    <property type="evidence" value="ECO:0007669"/>
    <property type="project" value="UniProtKB-UniRule"/>
</dbReference>
<evidence type="ECO:0000259" key="12">
    <source>
        <dbReference type="Pfam" id="PF01593"/>
    </source>
</evidence>
<evidence type="ECO:0000256" key="11">
    <source>
        <dbReference type="RuleBase" id="RU367069"/>
    </source>
</evidence>
<evidence type="ECO:0000256" key="4">
    <source>
        <dbReference type="ARBA" id="ARBA00012867"/>
    </source>
</evidence>
<evidence type="ECO:0000256" key="1">
    <source>
        <dbReference type="ARBA" id="ARBA00002600"/>
    </source>
</evidence>
<dbReference type="GO" id="GO:0005743">
    <property type="term" value="C:mitochondrial inner membrane"/>
    <property type="evidence" value="ECO:0007669"/>
    <property type="project" value="UniProtKB-SubCell"/>
</dbReference>
<organism evidence="13 14">
    <name type="scientific">Calicophoron daubneyi</name>
    <name type="common">Rumen fluke</name>
    <name type="synonym">Paramphistomum daubneyi</name>
    <dbReference type="NCBI Taxonomy" id="300641"/>
    <lineage>
        <taxon>Eukaryota</taxon>
        <taxon>Metazoa</taxon>
        <taxon>Spiralia</taxon>
        <taxon>Lophotrochozoa</taxon>
        <taxon>Platyhelminthes</taxon>
        <taxon>Trematoda</taxon>
        <taxon>Digenea</taxon>
        <taxon>Plagiorchiida</taxon>
        <taxon>Pronocephalata</taxon>
        <taxon>Paramphistomoidea</taxon>
        <taxon>Paramphistomidae</taxon>
        <taxon>Calicophoron</taxon>
    </lineage>
</organism>
<feature type="domain" description="Amine oxidase" evidence="12">
    <location>
        <begin position="15"/>
        <end position="495"/>
    </location>
</feature>
<dbReference type="NCBIfam" id="TIGR00562">
    <property type="entry name" value="proto_IX_ox"/>
    <property type="match status" value="1"/>
</dbReference>
<comment type="cofactor">
    <cofactor evidence="11">
        <name>FAD</name>
        <dbReference type="ChEBI" id="CHEBI:57692"/>
    </cofactor>
    <text evidence="11">Binds 1 FAD per subunit.</text>
</comment>
<keyword evidence="9 11" id="KW-0627">Porphyrin biosynthesis</keyword>
<dbReference type="AlphaFoldDB" id="A0AAV2THC0"/>
<dbReference type="SUPFAM" id="SSF54373">
    <property type="entry name" value="FAD-linked reductases, C-terminal domain"/>
    <property type="match status" value="1"/>
</dbReference>
<evidence type="ECO:0000313" key="14">
    <source>
        <dbReference type="Proteomes" id="UP001497525"/>
    </source>
</evidence>
<name>A0AAV2THC0_CALDB</name>
<dbReference type="Pfam" id="PF01593">
    <property type="entry name" value="Amino_oxidase"/>
    <property type="match status" value="1"/>
</dbReference>
<evidence type="ECO:0000256" key="2">
    <source>
        <dbReference type="ARBA" id="ARBA00005073"/>
    </source>
</evidence>
<comment type="catalytic activity">
    <reaction evidence="10 11">
        <text>protoporphyrinogen IX + 3 O2 = protoporphyrin IX + 3 H2O2</text>
        <dbReference type="Rhea" id="RHEA:25576"/>
        <dbReference type="ChEBI" id="CHEBI:15379"/>
        <dbReference type="ChEBI" id="CHEBI:16240"/>
        <dbReference type="ChEBI" id="CHEBI:57306"/>
        <dbReference type="ChEBI" id="CHEBI:57307"/>
        <dbReference type="EC" id="1.3.3.4"/>
    </reaction>
</comment>
<dbReference type="EMBL" id="CAXLJL010000290">
    <property type="protein sequence ID" value="CAL5136075.1"/>
    <property type="molecule type" value="Genomic_DNA"/>
</dbReference>
<reference evidence="13" key="1">
    <citation type="submission" date="2024-06" db="EMBL/GenBank/DDBJ databases">
        <authorList>
            <person name="Liu X."/>
            <person name="Lenzi L."/>
            <person name="Haldenby T S."/>
            <person name="Uol C."/>
        </authorList>
    </citation>
    <scope>NUCLEOTIDE SEQUENCE</scope>
</reference>
<dbReference type="GO" id="GO:0004729">
    <property type="term" value="F:oxygen-dependent protoporphyrinogen oxidase activity"/>
    <property type="evidence" value="ECO:0007669"/>
    <property type="project" value="UniProtKB-UniRule"/>
</dbReference>
<evidence type="ECO:0000256" key="3">
    <source>
        <dbReference type="ARBA" id="ARBA00010551"/>
    </source>
</evidence>
<evidence type="ECO:0000256" key="10">
    <source>
        <dbReference type="ARBA" id="ARBA00047554"/>
    </source>
</evidence>
<evidence type="ECO:0000313" key="13">
    <source>
        <dbReference type="EMBL" id="CAL5136075.1"/>
    </source>
</evidence>
<comment type="function">
    <text evidence="1 11">Catalyzes the 6-electron oxidation of protoporphyrinogen-IX to form protoporphyrin-IX.</text>
</comment>
<keyword evidence="8 11" id="KW-0350">Heme biosynthesis</keyword>
<dbReference type="InterPro" id="IPR004572">
    <property type="entry name" value="Protoporphyrinogen_oxidase"/>
</dbReference>
<evidence type="ECO:0000256" key="8">
    <source>
        <dbReference type="ARBA" id="ARBA00023133"/>
    </source>
</evidence>
<comment type="caution">
    <text evidence="13">The sequence shown here is derived from an EMBL/GenBank/DDBJ whole genome shotgun (WGS) entry which is preliminary data.</text>
</comment>
<keyword evidence="5 11" id="KW-0285">Flavoprotein</keyword>
<evidence type="ECO:0000256" key="7">
    <source>
        <dbReference type="ARBA" id="ARBA00023002"/>
    </source>
</evidence>
<evidence type="ECO:0000256" key="5">
    <source>
        <dbReference type="ARBA" id="ARBA00022630"/>
    </source>
</evidence>
<dbReference type="InterPro" id="IPR002937">
    <property type="entry name" value="Amino_oxidase"/>
</dbReference>
<dbReference type="InterPro" id="IPR036188">
    <property type="entry name" value="FAD/NAD-bd_sf"/>
</dbReference>
<dbReference type="Gene3D" id="3.50.50.60">
    <property type="entry name" value="FAD/NAD(P)-binding domain"/>
    <property type="match status" value="1"/>
</dbReference>
<dbReference type="Proteomes" id="UP001497525">
    <property type="component" value="Unassembled WGS sequence"/>
</dbReference>
<dbReference type="PANTHER" id="PTHR42923">
    <property type="entry name" value="PROTOPORPHYRINOGEN OXIDASE"/>
    <property type="match status" value="1"/>
</dbReference>
<dbReference type="EC" id="1.3.3.4" evidence="4 11"/>
<dbReference type="InterPro" id="IPR050464">
    <property type="entry name" value="Zeta_carotene_desat/Oxidored"/>
</dbReference>
<sequence>MTAGLPHYCVVGGGLSGLATAYFLSLAKAAGTYRLTLLEGSSRFGGWIRSVHNPITGAVYDLGPHSARVTAPVSNVIFRMALGLNLQNSFLWMCRNQDVGRSYIYVNGKLTPVSPLALRTVEPFTRSSFGLIMRRLLSRPPSSLKTDISADQFFRTRFDDEFADYYGSAMLRGIFAGDSRNLSAKACLPLMVKAEETGPNMFIGLLRNAVRSPQDFRMPEVLDKKLPAVGKLMPSRTFAWSLLGGMQTLTNALVDHLHRSSSLMSLNTNAPVRKIDFSDDHYRVLWGLTDHELKTDDYDAIFLCCPSYQTVDILKDALEPKMLARLTKNSLPWNSVVTVAIEVDKSALPPFRGFGHLVPRTEDPHVLGIIYDSIGLPQLDGSRRTLRYTVLMLPHDEWFKMSESKRDAEIGDLAAKVLKKHLKLTNLRIVNRRVDFLHDCIPQYPPGHLDNICSLRSEIQASLKKHHSSGGLHLVGFSYDGVGLGDVVRSSLKAVATELNLKV</sequence>
<evidence type="ECO:0000256" key="9">
    <source>
        <dbReference type="ARBA" id="ARBA00023244"/>
    </source>
</evidence>